<keyword evidence="2 10" id="KW-0813">Transport</keyword>
<gene>
    <name evidence="10" type="primary">tatB</name>
    <name evidence="12" type="ORF">SAMN05216403_13622</name>
</gene>
<dbReference type="PRINTS" id="PR01506">
    <property type="entry name" value="TATBPROTEIN"/>
</dbReference>
<evidence type="ECO:0000256" key="3">
    <source>
        <dbReference type="ARBA" id="ARBA00022475"/>
    </source>
</evidence>
<organism evidence="12 13">
    <name type="scientific">Nitrosospira multiformis (strain ATCC 25196 / NCIMB 11849 / C 71)</name>
    <dbReference type="NCBI Taxonomy" id="323848"/>
    <lineage>
        <taxon>Bacteria</taxon>
        <taxon>Pseudomonadati</taxon>
        <taxon>Pseudomonadota</taxon>
        <taxon>Betaproteobacteria</taxon>
        <taxon>Nitrosomonadales</taxon>
        <taxon>Nitrosomonadaceae</taxon>
        <taxon>Nitrosospira</taxon>
    </lineage>
</organism>
<dbReference type="NCBIfam" id="TIGR01410">
    <property type="entry name" value="tatB"/>
    <property type="match status" value="1"/>
</dbReference>
<dbReference type="GO" id="GO:0008320">
    <property type="term" value="F:protein transmembrane transporter activity"/>
    <property type="evidence" value="ECO:0007669"/>
    <property type="project" value="UniProtKB-UniRule"/>
</dbReference>
<dbReference type="AlphaFoldDB" id="A0A1H5XUL0"/>
<dbReference type="RefSeq" id="WP_011380164.1">
    <property type="nucleotide sequence ID" value="NC_007614.1"/>
</dbReference>
<evidence type="ECO:0000256" key="6">
    <source>
        <dbReference type="ARBA" id="ARBA00022927"/>
    </source>
</evidence>
<dbReference type="Pfam" id="PF02416">
    <property type="entry name" value="TatA_B_E"/>
    <property type="match status" value="1"/>
</dbReference>
<dbReference type="PANTHER" id="PTHR33162:SF1">
    <property type="entry name" value="SEC-INDEPENDENT PROTEIN TRANSLOCASE PROTEIN TATA, CHLOROPLASTIC"/>
    <property type="match status" value="1"/>
</dbReference>
<evidence type="ECO:0000256" key="10">
    <source>
        <dbReference type="HAMAP-Rule" id="MF_00237"/>
    </source>
</evidence>
<evidence type="ECO:0000256" key="9">
    <source>
        <dbReference type="ARBA" id="ARBA00023136"/>
    </source>
</evidence>
<dbReference type="GO" id="GO:0033281">
    <property type="term" value="C:TAT protein transport complex"/>
    <property type="evidence" value="ECO:0007669"/>
    <property type="project" value="UniProtKB-UniRule"/>
</dbReference>
<evidence type="ECO:0000313" key="13">
    <source>
        <dbReference type="Proteomes" id="UP000236751"/>
    </source>
</evidence>
<protein>
    <recommendedName>
        <fullName evidence="10">Sec-independent protein translocase protein TatB</fullName>
    </recommendedName>
</protein>
<keyword evidence="4 10" id="KW-0997">Cell inner membrane</keyword>
<proteinExistence type="inferred from homology"/>
<accession>A0A1H5XUL0</accession>
<comment type="subunit">
    <text evidence="10">The Tat system comprises two distinct complexes: a TatABC complex, containing multiple copies of TatA, TatB and TatC subunits, and a separate TatA complex, containing only TatA subunits. Substrates initially bind to the TatABC complex, which probably triggers association of the separate TatA complex to form the active translocon.</text>
</comment>
<evidence type="ECO:0000256" key="8">
    <source>
        <dbReference type="ARBA" id="ARBA00023010"/>
    </source>
</evidence>
<dbReference type="SMR" id="A0A1H5XUL0"/>
<keyword evidence="9 10" id="KW-0472">Membrane</keyword>
<feature type="region of interest" description="Disordered" evidence="11">
    <location>
        <begin position="67"/>
        <end position="147"/>
    </location>
</feature>
<keyword evidence="3 10" id="KW-1003">Cell membrane</keyword>
<dbReference type="Gene3D" id="1.20.5.3310">
    <property type="match status" value="1"/>
</dbReference>
<name>A0A1H5XUL0_NITMU</name>
<evidence type="ECO:0000256" key="11">
    <source>
        <dbReference type="SAM" id="MobiDB-lite"/>
    </source>
</evidence>
<evidence type="ECO:0000256" key="2">
    <source>
        <dbReference type="ARBA" id="ARBA00022448"/>
    </source>
</evidence>
<comment type="function">
    <text evidence="10">Part of the twin-arginine translocation (Tat) system that transports large folded proteins containing a characteristic twin-arginine motif in their signal peptide across membranes. Together with TatC, TatB is part of a receptor directly interacting with Tat signal peptides. TatB may form an oligomeric binding site that transiently accommodates folded Tat precursor proteins before their translocation.</text>
</comment>
<feature type="compositionally biased region" description="Basic and acidic residues" evidence="11">
    <location>
        <begin position="67"/>
        <end position="88"/>
    </location>
</feature>
<keyword evidence="6 10" id="KW-0653">Protein transport</keyword>
<dbReference type="PANTHER" id="PTHR33162">
    <property type="entry name" value="SEC-INDEPENDENT PROTEIN TRANSLOCASE PROTEIN TATA, CHLOROPLASTIC"/>
    <property type="match status" value="1"/>
</dbReference>
<dbReference type="HAMAP" id="MF_00237">
    <property type="entry name" value="TatB"/>
    <property type="match status" value="1"/>
</dbReference>
<dbReference type="InterPro" id="IPR003369">
    <property type="entry name" value="TatA/B/E"/>
</dbReference>
<keyword evidence="5 10" id="KW-0812">Transmembrane</keyword>
<evidence type="ECO:0000256" key="4">
    <source>
        <dbReference type="ARBA" id="ARBA00022519"/>
    </source>
</evidence>
<dbReference type="OrthoDB" id="9816005at2"/>
<feature type="compositionally biased region" description="Low complexity" evidence="11">
    <location>
        <begin position="103"/>
        <end position="117"/>
    </location>
</feature>
<evidence type="ECO:0000313" key="12">
    <source>
        <dbReference type="EMBL" id="SEG14956.1"/>
    </source>
</evidence>
<dbReference type="InterPro" id="IPR018448">
    <property type="entry name" value="TatB"/>
</dbReference>
<dbReference type="Proteomes" id="UP000236751">
    <property type="component" value="Unassembled WGS sequence"/>
</dbReference>
<sequence>MFDISFSEILVIAAVALIVIGPERLPKVARTLGHVFGWAQRYVNDVKSDIQREIELDELKKWKASVEETGRSIENSVHTELDKFRETVEAGAEASAMPPPTTAPAGESSPPQNSSPAPAEPAPPPVQSTKNSDPAGPGVNRERETAE</sequence>
<comment type="subcellular location">
    <subcellularLocation>
        <location evidence="10">Cell inner membrane</location>
        <topology evidence="10">Single-pass membrane protein</topology>
    </subcellularLocation>
    <subcellularLocation>
        <location evidence="1">Membrane</location>
        <topology evidence="1">Single-pass membrane protein</topology>
    </subcellularLocation>
</comment>
<keyword evidence="7 10" id="KW-1133">Transmembrane helix</keyword>
<evidence type="ECO:0000256" key="5">
    <source>
        <dbReference type="ARBA" id="ARBA00022692"/>
    </source>
</evidence>
<dbReference type="GO" id="GO:0043953">
    <property type="term" value="P:protein transport by the Tat complex"/>
    <property type="evidence" value="ECO:0007669"/>
    <property type="project" value="UniProtKB-UniRule"/>
</dbReference>
<comment type="similarity">
    <text evidence="10">Belongs to the TatB family.</text>
</comment>
<evidence type="ECO:0000256" key="1">
    <source>
        <dbReference type="ARBA" id="ARBA00004167"/>
    </source>
</evidence>
<reference evidence="12 13" key="1">
    <citation type="submission" date="2016-10" db="EMBL/GenBank/DDBJ databases">
        <authorList>
            <person name="de Groot N.N."/>
        </authorList>
    </citation>
    <scope>NUCLEOTIDE SEQUENCE [LARGE SCALE GENOMIC DNA]</scope>
    <source>
        <strain evidence="12 13">Nl13</strain>
    </source>
</reference>
<evidence type="ECO:0000256" key="7">
    <source>
        <dbReference type="ARBA" id="ARBA00022989"/>
    </source>
</evidence>
<dbReference type="EMBL" id="FNVK01000036">
    <property type="protein sequence ID" value="SEG14956.1"/>
    <property type="molecule type" value="Genomic_DNA"/>
</dbReference>
<keyword evidence="8 10" id="KW-0811">Translocation</keyword>
<dbReference type="KEGG" id="nmu:Nmul_A0809"/>